<comment type="caution">
    <text evidence="2">The sequence shown here is derived from an EMBL/GenBank/DDBJ whole genome shotgun (WGS) entry which is preliminary data.</text>
</comment>
<dbReference type="Proteomes" id="UP000708208">
    <property type="component" value="Unassembled WGS sequence"/>
</dbReference>
<feature type="chain" id="PRO_5035268199" evidence="1">
    <location>
        <begin position="21"/>
        <end position="84"/>
    </location>
</feature>
<name>A0A8J2NM17_9HEXA</name>
<organism evidence="2 3">
    <name type="scientific">Allacma fusca</name>
    <dbReference type="NCBI Taxonomy" id="39272"/>
    <lineage>
        <taxon>Eukaryota</taxon>
        <taxon>Metazoa</taxon>
        <taxon>Ecdysozoa</taxon>
        <taxon>Arthropoda</taxon>
        <taxon>Hexapoda</taxon>
        <taxon>Collembola</taxon>
        <taxon>Symphypleona</taxon>
        <taxon>Sminthuridae</taxon>
        <taxon>Allacma</taxon>
    </lineage>
</organism>
<dbReference type="EMBL" id="CAJVCH010050499">
    <property type="protein sequence ID" value="CAG7718051.1"/>
    <property type="molecule type" value="Genomic_DNA"/>
</dbReference>
<keyword evidence="3" id="KW-1185">Reference proteome</keyword>
<feature type="signal peptide" evidence="1">
    <location>
        <begin position="1"/>
        <end position="20"/>
    </location>
</feature>
<sequence length="84" mass="9624">MKTLLIFGLAILSIFTIGKGMESKQPLSCLSRQEIQQGEIQDEGAGEVPDIYDLIELTIKRAQWAVERLRFLQKCRSQHMDVME</sequence>
<reference evidence="2" key="1">
    <citation type="submission" date="2021-06" db="EMBL/GenBank/DDBJ databases">
        <authorList>
            <person name="Hodson N. C."/>
            <person name="Mongue J. A."/>
            <person name="Jaron S. K."/>
        </authorList>
    </citation>
    <scope>NUCLEOTIDE SEQUENCE</scope>
</reference>
<accession>A0A8J2NM17</accession>
<proteinExistence type="predicted"/>
<dbReference type="AlphaFoldDB" id="A0A8J2NM17"/>
<evidence type="ECO:0000313" key="3">
    <source>
        <dbReference type="Proteomes" id="UP000708208"/>
    </source>
</evidence>
<protein>
    <submittedName>
        <fullName evidence="2">Uncharacterized protein</fullName>
    </submittedName>
</protein>
<evidence type="ECO:0000256" key="1">
    <source>
        <dbReference type="SAM" id="SignalP"/>
    </source>
</evidence>
<gene>
    <name evidence="2" type="ORF">AFUS01_LOCUS7474</name>
</gene>
<keyword evidence="1" id="KW-0732">Signal</keyword>
<evidence type="ECO:0000313" key="2">
    <source>
        <dbReference type="EMBL" id="CAG7718051.1"/>
    </source>
</evidence>